<feature type="domain" description="Translocation and assembly module TamB C-terminal" evidence="5">
    <location>
        <begin position="887"/>
        <end position="1224"/>
    </location>
</feature>
<dbReference type="GO" id="GO:0097347">
    <property type="term" value="C:TAM protein secretion complex"/>
    <property type="evidence" value="ECO:0007669"/>
    <property type="project" value="TreeGrafter"/>
</dbReference>
<keyword evidence="3" id="KW-1133">Transmembrane helix</keyword>
<comment type="subcellular location">
    <subcellularLocation>
        <location evidence="1">Membrane</location>
        <topology evidence="1">Single-pass membrane protein</topology>
    </subcellularLocation>
</comment>
<protein>
    <recommendedName>
        <fullName evidence="5">Translocation and assembly module TamB C-terminal domain-containing protein</fullName>
    </recommendedName>
</protein>
<gene>
    <name evidence="6" type="ORF">BIW53_13515</name>
</gene>
<dbReference type="AlphaFoldDB" id="A0A1S1N6N6"/>
<dbReference type="GO" id="GO:0005886">
    <property type="term" value="C:plasma membrane"/>
    <property type="evidence" value="ECO:0007669"/>
    <property type="project" value="InterPro"/>
</dbReference>
<dbReference type="STRING" id="327939.BIW53_13515"/>
<organism evidence="6 7">
    <name type="scientific">Pseudoalteromonas byunsanensis</name>
    <dbReference type="NCBI Taxonomy" id="327939"/>
    <lineage>
        <taxon>Bacteria</taxon>
        <taxon>Pseudomonadati</taxon>
        <taxon>Pseudomonadota</taxon>
        <taxon>Gammaproteobacteria</taxon>
        <taxon>Alteromonadales</taxon>
        <taxon>Pseudoalteromonadaceae</taxon>
        <taxon>Pseudoalteromonas</taxon>
    </lineage>
</organism>
<dbReference type="InterPro" id="IPR007452">
    <property type="entry name" value="TamB_C"/>
</dbReference>
<evidence type="ECO:0000256" key="2">
    <source>
        <dbReference type="ARBA" id="ARBA00022692"/>
    </source>
</evidence>
<keyword evidence="4" id="KW-0472">Membrane</keyword>
<evidence type="ECO:0000256" key="3">
    <source>
        <dbReference type="ARBA" id="ARBA00022989"/>
    </source>
</evidence>
<dbReference type="Pfam" id="PF04357">
    <property type="entry name" value="TamB"/>
    <property type="match status" value="1"/>
</dbReference>
<keyword evidence="2" id="KW-0812">Transmembrane</keyword>
<comment type="caution">
    <text evidence="6">The sequence shown here is derived from an EMBL/GenBank/DDBJ whole genome shotgun (WGS) entry which is preliminary data.</text>
</comment>
<dbReference type="OrthoDB" id="5555605at2"/>
<dbReference type="EMBL" id="MNAN01000032">
    <property type="protein sequence ID" value="OHU95023.1"/>
    <property type="molecule type" value="Genomic_DNA"/>
</dbReference>
<sequence>MSRMSRFKKILGGFAAVGVVIFCIIATAPGHHLLVAIANYTIPGLKVELADGRLLSGTPMNVEYSSEQLAFNAQALSVSLEWFSCATVCLDVSADRLKAALKSSKPTAKEQSQTTATINLPLSLGLNDINVEHIDITFEQQRITIEKLQSAIHWQDSHINVSKLLVEQMSLNLPVAAKDNPQPVPTSLAGLELPPVFVPVDATLEELKVEEIQVIQGKQTTVIDELVLQAEVNSHQLKWHRLAVKAMGISAESQGTISWSEKWQLQMGVLLDKGNNQLQIDAFGPLSELKLELKSRGEYPSELQGQIDLTSANWPFYMQFDAQSWHLGGLLQVPLEQLQIQQASMSVVGDANDYSAQLILEGSTSPDIPIAFTTNLQGTLTDLNISAAQLKWQESVSTLAAQLNWQQGVSGKVETQLSPLPIKTFLPDYPDTELSANLTANFNLEGEQWLLDVDALKVSGKLLGKDIAAHAQLNLNQHLQGQLNTLVLSYGQSKLQVSGKLGQELALSGEIDVNHQHDALIPVDLVSTGKMMISGAHSAPQVEATLEIEQFAFDSVIASHVNLEVQTDSAANWATNAQIKARNIQYGTSQMSHVRVALQGDKSQHTVTVDTKGDLQASLKANGGWHNQQWQGVLSDAKLTYQQQMLTLLESANISVSQDFARVDNHCWQLVNSKVCVAGKQDITSGAGSADAHVHQFMLKDVNHWLADKAQLDGFAHGTLSVAWHDGQLKKVDGQLQMQQLKVHSQHEGQTHTLPVENLSTQLTSNKQLAKLDWQVNSSVLGRIQGLLEFPLAAKNTDSVRATVEIVHMSLSPLAPILSKNLKQSVKLAGNISGDITLSGNMSSPEVLGEVNISDIALASPISPISLVSSTLGIKFAGKQGFLTGQLQGEQGGSLALDGTMAWEPELTARVTAQGQDFLLSPETNVELTISPDITVDYGNNQASVVGKVQVPYGRIEIKDIPAGAIQVSDDQIIVDAKKERVSRSPIAYSIDVDVLVGDDFRIKALGLDSYIAGHLDMTKVPAMALLASGELSLLEGRYRAFGQDLIIKTGQIGFNGALDKPYLNVRAIRNPEVTADGVEAGIELSGSISTPRFSIYSQPVMDQSQALAYLLNGEPLGEGESSNNAILTQLLLSQGLNRSENLVAKTGEKLGFSDVSLGARGSGESTKVEVSGYLTPSVQVSYRVGVFDSLSEIAVRYRVFSKLYIEATSGLYDSIDLLYKFDWD</sequence>
<evidence type="ECO:0000313" key="7">
    <source>
        <dbReference type="Proteomes" id="UP000180253"/>
    </source>
</evidence>
<dbReference type="Proteomes" id="UP000180253">
    <property type="component" value="Unassembled WGS sequence"/>
</dbReference>
<name>A0A1S1N6N6_9GAMM</name>
<evidence type="ECO:0000256" key="4">
    <source>
        <dbReference type="ARBA" id="ARBA00023136"/>
    </source>
</evidence>
<keyword evidence="7" id="KW-1185">Reference proteome</keyword>
<dbReference type="PANTHER" id="PTHR36985">
    <property type="entry name" value="TRANSLOCATION AND ASSEMBLY MODULE SUBUNIT TAMB"/>
    <property type="match status" value="1"/>
</dbReference>
<accession>A0A1S1N6N6</accession>
<evidence type="ECO:0000259" key="5">
    <source>
        <dbReference type="Pfam" id="PF04357"/>
    </source>
</evidence>
<evidence type="ECO:0000256" key="1">
    <source>
        <dbReference type="ARBA" id="ARBA00004167"/>
    </source>
</evidence>
<evidence type="ECO:0000313" key="6">
    <source>
        <dbReference type="EMBL" id="OHU95023.1"/>
    </source>
</evidence>
<reference evidence="6 7" key="1">
    <citation type="submission" date="2016-10" db="EMBL/GenBank/DDBJ databases">
        <title>Pseudoalteromonas amylolytica sp. nov., isolated from the surface seawater.</title>
        <authorList>
            <person name="Wu Y.-H."/>
            <person name="Cheng H."/>
            <person name="Jin X.-B."/>
            <person name="Wang C.-S."/>
            <person name="Xu X.-W."/>
        </authorList>
    </citation>
    <scope>NUCLEOTIDE SEQUENCE [LARGE SCALE GENOMIC DNA]</scope>
    <source>
        <strain evidence="6 7">JCM 12483</strain>
    </source>
</reference>
<proteinExistence type="predicted"/>
<dbReference type="GO" id="GO:0009306">
    <property type="term" value="P:protein secretion"/>
    <property type="evidence" value="ECO:0007669"/>
    <property type="project" value="InterPro"/>
</dbReference>
<dbReference type="PANTHER" id="PTHR36985:SF1">
    <property type="entry name" value="TRANSLOCATION AND ASSEMBLY MODULE SUBUNIT TAMB"/>
    <property type="match status" value="1"/>
</dbReference>